<evidence type="ECO:0000313" key="1">
    <source>
        <dbReference type="EMBL" id="MBA0567805.1"/>
    </source>
</evidence>
<dbReference type="GO" id="GO:0016020">
    <property type="term" value="C:membrane"/>
    <property type="evidence" value="ECO:0007669"/>
    <property type="project" value="TreeGrafter"/>
</dbReference>
<dbReference type="GO" id="GO:0032934">
    <property type="term" value="F:sterol binding"/>
    <property type="evidence" value="ECO:0007669"/>
    <property type="project" value="TreeGrafter"/>
</dbReference>
<protein>
    <recommendedName>
        <fullName evidence="3">Oxysterol-binding protein</fullName>
    </recommendedName>
</protein>
<dbReference type="Gene3D" id="2.40.160.120">
    <property type="match status" value="1"/>
</dbReference>
<evidence type="ECO:0008006" key="3">
    <source>
        <dbReference type="Google" id="ProtNLM"/>
    </source>
</evidence>
<evidence type="ECO:0000313" key="2">
    <source>
        <dbReference type="Proteomes" id="UP000593572"/>
    </source>
</evidence>
<dbReference type="PANTHER" id="PTHR10972:SF96">
    <property type="entry name" value="OXYSTEROL-BINDING PROTEIN-RELATED PROTEIN 1A-RELATED"/>
    <property type="match status" value="1"/>
</dbReference>
<sequence>GVLTLEFEDGEVFQWSKVTTSIYNLILGKLYCDHYGTMRIEGNREYSCKLKFKEQSIIDRNPHQVHGIVQDRNGRTMASLLGKWDESMHYVNGDYSAKGKGQESLSESHLLWRRSKPPKYPTRYNLTRFAITLNELTPGLKEKLPPTDSRLRPDQRYLENGEYEMANSEKLRLEQRQRQIAVKDIGNRFVVLCGVISFVSNGIQARKMQESGWKPRWFAKDKNSGTYHYIGGYWEAREQRKWDSCPDIFGQIPCDQILE</sequence>
<gene>
    <name evidence="1" type="ORF">Golob_005344</name>
</gene>
<organism evidence="1 2">
    <name type="scientific">Gossypium lobatum</name>
    <dbReference type="NCBI Taxonomy" id="34289"/>
    <lineage>
        <taxon>Eukaryota</taxon>
        <taxon>Viridiplantae</taxon>
        <taxon>Streptophyta</taxon>
        <taxon>Embryophyta</taxon>
        <taxon>Tracheophyta</taxon>
        <taxon>Spermatophyta</taxon>
        <taxon>Magnoliopsida</taxon>
        <taxon>eudicotyledons</taxon>
        <taxon>Gunneridae</taxon>
        <taxon>Pentapetalae</taxon>
        <taxon>rosids</taxon>
        <taxon>malvids</taxon>
        <taxon>Malvales</taxon>
        <taxon>Malvaceae</taxon>
        <taxon>Malvoideae</taxon>
        <taxon>Gossypium</taxon>
    </lineage>
</organism>
<accession>A0A7J8MSW6</accession>
<dbReference type="SUPFAM" id="SSF144000">
    <property type="entry name" value="Oxysterol-binding protein-like"/>
    <property type="match status" value="1"/>
</dbReference>
<dbReference type="InterPro" id="IPR000648">
    <property type="entry name" value="Oxysterol-bd"/>
</dbReference>
<dbReference type="PANTHER" id="PTHR10972">
    <property type="entry name" value="OXYSTEROL-BINDING PROTEIN-RELATED"/>
    <property type="match status" value="1"/>
</dbReference>
<dbReference type="Proteomes" id="UP000593572">
    <property type="component" value="Unassembled WGS sequence"/>
</dbReference>
<dbReference type="Pfam" id="PF01237">
    <property type="entry name" value="Oxysterol_BP"/>
    <property type="match status" value="1"/>
</dbReference>
<keyword evidence="2" id="KW-1185">Reference proteome</keyword>
<dbReference type="EMBL" id="JABEZX010000010">
    <property type="protein sequence ID" value="MBA0567805.1"/>
    <property type="molecule type" value="Genomic_DNA"/>
</dbReference>
<proteinExistence type="predicted"/>
<reference evidence="1 2" key="1">
    <citation type="journal article" date="2019" name="Genome Biol. Evol.">
        <title>Insights into the evolution of the New World diploid cottons (Gossypium, subgenus Houzingenia) based on genome sequencing.</title>
        <authorList>
            <person name="Grover C.E."/>
            <person name="Arick M.A. 2nd"/>
            <person name="Thrash A."/>
            <person name="Conover J.L."/>
            <person name="Sanders W.S."/>
            <person name="Peterson D.G."/>
            <person name="Frelichowski J.E."/>
            <person name="Scheffler J.A."/>
            <person name="Scheffler B.E."/>
            <person name="Wendel J.F."/>
        </authorList>
    </citation>
    <scope>NUCLEOTIDE SEQUENCE [LARGE SCALE GENOMIC DNA]</scope>
    <source>
        <strain evidence="1">157</strain>
        <tissue evidence="1">Leaf</tissue>
    </source>
</reference>
<comment type="caution">
    <text evidence="1">The sequence shown here is derived from an EMBL/GenBank/DDBJ whole genome shotgun (WGS) entry which is preliminary data.</text>
</comment>
<dbReference type="AlphaFoldDB" id="A0A7J8MSW6"/>
<name>A0A7J8MSW6_9ROSI</name>
<feature type="non-terminal residue" evidence="1">
    <location>
        <position position="259"/>
    </location>
</feature>
<dbReference type="GO" id="GO:0005829">
    <property type="term" value="C:cytosol"/>
    <property type="evidence" value="ECO:0007669"/>
    <property type="project" value="TreeGrafter"/>
</dbReference>
<dbReference type="InterPro" id="IPR037239">
    <property type="entry name" value="OSBP_sf"/>
</dbReference>